<sequence>MPKLTFPVWLSDLDGTLYAGARAAPGAKEVLNFIRGSGRRVLFVTNNSRHSAREIGGKLKGLGIDARTSDIVAATDYTGRYLRERYGRLRLSVAGSPAFEQAHRLAGHTVYPLNGHAEIDAIVIGLDDAFSYERLEQIVHAVGKGAKLIAANGDGSHPGQDGRKVPETGALVAAVAAASGVRADYIGKPSPHLFRYALALGGASPAQTAMVGDNYGTDIAGGKALGLYTVWLRSSQAASALASDADTSRADLTVPHLLALYRLMGGVDE</sequence>
<gene>
    <name evidence="1" type="ORF">H7C19_25600</name>
</gene>
<dbReference type="PANTHER" id="PTHR19288:SF46">
    <property type="entry name" value="HALOACID DEHALOGENASE-LIKE HYDROLASE DOMAIN-CONTAINING PROTEIN 2"/>
    <property type="match status" value="1"/>
</dbReference>
<reference evidence="1 2" key="1">
    <citation type="submission" date="2020-08" db="EMBL/GenBank/DDBJ databases">
        <title>Cohnella phylogeny.</title>
        <authorList>
            <person name="Dunlap C."/>
        </authorList>
    </citation>
    <scope>NUCLEOTIDE SEQUENCE [LARGE SCALE GENOMIC DNA]</scope>
    <source>
        <strain evidence="1 2">DSM 28246</strain>
    </source>
</reference>
<evidence type="ECO:0000313" key="2">
    <source>
        <dbReference type="Proteomes" id="UP000547209"/>
    </source>
</evidence>
<dbReference type="InterPro" id="IPR006357">
    <property type="entry name" value="HAD-SF_hydro_IIA"/>
</dbReference>
<dbReference type="Proteomes" id="UP000547209">
    <property type="component" value="Unassembled WGS sequence"/>
</dbReference>
<proteinExistence type="predicted"/>
<dbReference type="Pfam" id="PF13344">
    <property type="entry name" value="Hydrolase_6"/>
    <property type="match status" value="1"/>
</dbReference>
<keyword evidence="2" id="KW-1185">Reference proteome</keyword>
<comment type="caution">
    <text evidence="1">The sequence shown here is derived from an EMBL/GenBank/DDBJ whole genome shotgun (WGS) entry which is preliminary data.</text>
</comment>
<name>A0A7X0RUX7_9BACL</name>
<protein>
    <submittedName>
        <fullName evidence="1">HAD-IIA family hydrolase</fullName>
    </submittedName>
</protein>
<dbReference type="Gene3D" id="3.40.50.1000">
    <property type="entry name" value="HAD superfamily/HAD-like"/>
    <property type="match status" value="2"/>
</dbReference>
<dbReference type="InterPro" id="IPR023214">
    <property type="entry name" value="HAD_sf"/>
</dbReference>
<dbReference type="Pfam" id="PF13242">
    <property type="entry name" value="Hydrolase_like"/>
    <property type="match status" value="1"/>
</dbReference>
<evidence type="ECO:0000313" key="1">
    <source>
        <dbReference type="EMBL" id="MBB6674060.1"/>
    </source>
</evidence>
<dbReference type="EMBL" id="JACJVP010000043">
    <property type="protein sequence ID" value="MBB6674060.1"/>
    <property type="molecule type" value="Genomic_DNA"/>
</dbReference>
<dbReference type="NCBIfam" id="TIGR01460">
    <property type="entry name" value="HAD-SF-IIA"/>
    <property type="match status" value="1"/>
</dbReference>
<organism evidence="1 2">
    <name type="scientific">Cohnella nanjingensis</name>
    <dbReference type="NCBI Taxonomy" id="1387779"/>
    <lineage>
        <taxon>Bacteria</taxon>
        <taxon>Bacillati</taxon>
        <taxon>Bacillota</taxon>
        <taxon>Bacilli</taxon>
        <taxon>Bacillales</taxon>
        <taxon>Paenibacillaceae</taxon>
        <taxon>Cohnella</taxon>
    </lineage>
</organism>
<dbReference type="GO" id="GO:0005737">
    <property type="term" value="C:cytoplasm"/>
    <property type="evidence" value="ECO:0007669"/>
    <property type="project" value="TreeGrafter"/>
</dbReference>
<dbReference type="PANTHER" id="PTHR19288">
    <property type="entry name" value="4-NITROPHENYLPHOSPHATASE-RELATED"/>
    <property type="match status" value="1"/>
</dbReference>
<keyword evidence="1" id="KW-0378">Hydrolase</keyword>
<dbReference type="SUPFAM" id="SSF56784">
    <property type="entry name" value="HAD-like"/>
    <property type="match status" value="1"/>
</dbReference>
<dbReference type="AlphaFoldDB" id="A0A7X0RUX7"/>
<dbReference type="InterPro" id="IPR036412">
    <property type="entry name" value="HAD-like_sf"/>
</dbReference>
<dbReference type="GO" id="GO:0016791">
    <property type="term" value="F:phosphatase activity"/>
    <property type="evidence" value="ECO:0007669"/>
    <property type="project" value="TreeGrafter"/>
</dbReference>
<dbReference type="RefSeq" id="WP_185671921.1">
    <property type="nucleotide sequence ID" value="NZ_JACJVP010000043.1"/>
</dbReference>
<accession>A0A7X0RUX7</accession>